<feature type="coiled-coil region" evidence="1">
    <location>
        <begin position="101"/>
        <end position="169"/>
    </location>
</feature>
<comment type="caution">
    <text evidence="3">The sequence shown here is derived from an EMBL/GenBank/DDBJ whole genome shotgun (WGS) entry which is preliminary data.</text>
</comment>
<feature type="compositionally biased region" description="Polar residues" evidence="2">
    <location>
        <begin position="278"/>
        <end position="289"/>
    </location>
</feature>
<keyword evidence="4" id="KW-1185">Reference proteome</keyword>
<proteinExistence type="predicted"/>
<feature type="compositionally biased region" description="Low complexity" evidence="2">
    <location>
        <begin position="358"/>
        <end position="369"/>
    </location>
</feature>
<evidence type="ECO:0000313" key="4">
    <source>
        <dbReference type="Proteomes" id="UP001489004"/>
    </source>
</evidence>
<evidence type="ECO:0000256" key="1">
    <source>
        <dbReference type="SAM" id="Coils"/>
    </source>
</evidence>
<dbReference type="Pfam" id="PF15365">
    <property type="entry name" value="PNRC"/>
    <property type="match status" value="1"/>
</dbReference>
<reference evidence="3 4" key="1">
    <citation type="journal article" date="2024" name="Nat. Commun.">
        <title>Phylogenomics reveals the evolutionary origins of lichenization in chlorophyte algae.</title>
        <authorList>
            <person name="Puginier C."/>
            <person name="Libourel C."/>
            <person name="Otte J."/>
            <person name="Skaloud P."/>
            <person name="Haon M."/>
            <person name="Grisel S."/>
            <person name="Petersen M."/>
            <person name="Berrin J.G."/>
            <person name="Delaux P.M."/>
            <person name="Dal Grande F."/>
            <person name="Keller J."/>
        </authorList>
    </citation>
    <scope>NUCLEOTIDE SEQUENCE [LARGE SCALE GENOMIC DNA]</scope>
    <source>
        <strain evidence="3 4">SAG 2043</strain>
    </source>
</reference>
<dbReference type="EMBL" id="JALJOR010000008">
    <property type="protein sequence ID" value="KAK9813103.1"/>
    <property type="molecule type" value="Genomic_DNA"/>
</dbReference>
<dbReference type="AlphaFoldDB" id="A0AAW1PWU3"/>
<dbReference type="GO" id="GO:0016071">
    <property type="term" value="P:mRNA metabolic process"/>
    <property type="evidence" value="ECO:0007669"/>
    <property type="project" value="UniProtKB-ARBA"/>
</dbReference>
<organism evidence="3 4">
    <name type="scientific">[Myrmecia] bisecta</name>
    <dbReference type="NCBI Taxonomy" id="41462"/>
    <lineage>
        <taxon>Eukaryota</taxon>
        <taxon>Viridiplantae</taxon>
        <taxon>Chlorophyta</taxon>
        <taxon>core chlorophytes</taxon>
        <taxon>Trebouxiophyceae</taxon>
        <taxon>Trebouxiales</taxon>
        <taxon>Trebouxiaceae</taxon>
        <taxon>Myrmecia</taxon>
    </lineage>
</organism>
<dbReference type="InterPro" id="IPR028322">
    <property type="entry name" value="PNRC-like_rgn"/>
</dbReference>
<protein>
    <submittedName>
        <fullName evidence="3">Uncharacterized protein</fullName>
    </submittedName>
</protein>
<keyword evidence="1" id="KW-0175">Coiled coil</keyword>
<dbReference type="PANTHER" id="PTHR35315:SF1">
    <property type="entry name" value="RAB6-INTERACTING GOLGIN"/>
    <property type="match status" value="1"/>
</dbReference>
<dbReference type="Proteomes" id="UP001489004">
    <property type="component" value="Unassembled WGS sequence"/>
</dbReference>
<gene>
    <name evidence="3" type="ORF">WJX72_009112</name>
</gene>
<name>A0AAW1PWU3_9CHLO</name>
<feature type="region of interest" description="Disordered" evidence="2">
    <location>
        <begin position="184"/>
        <end position="209"/>
    </location>
</feature>
<feature type="region of interest" description="Disordered" evidence="2">
    <location>
        <begin position="276"/>
        <end position="302"/>
    </location>
</feature>
<evidence type="ECO:0000256" key="2">
    <source>
        <dbReference type="SAM" id="MobiDB-lite"/>
    </source>
</evidence>
<dbReference type="PANTHER" id="PTHR35315">
    <property type="entry name" value="ACI13"/>
    <property type="match status" value="1"/>
</dbReference>
<accession>A0AAW1PWU3</accession>
<feature type="compositionally biased region" description="Polar residues" evidence="2">
    <location>
        <begin position="323"/>
        <end position="338"/>
    </location>
</feature>
<feature type="region of interest" description="Disordered" evidence="2">
    <location>
        <begin position="321"/>
        <end position="369"/>
    </location>
</feature>
<sequence>MTPSTASLSDPQQFNQFQEAVFAEQTWAEAGQMLARSRLSEKIIEAKERLLRESIAKNYAHIKGVERELGALQLQLKLTAGPKRSALELLRKKIELQTGRVVSARARLQEARKAVAEAEELLALENRAKDQLCEELNLIVQQSAGHTQLDKLEQLGQQLSELNNGMQNDARTSDRTFHSALRGRGEEALEADEDTESRAASTGNLLRPSREAAAVETAAVDSMRQGCDPARASTYCEYDDEGSSDWNETTVNCRIHLPAAGRRSLHAGVQLEAGRPDTASNCQTVSPTKAPQCPAEVPRSPARSAPATVFGLELAKAALEGSKQASSATTLPNRQHTGGSKRWAGPTYINSPPPSSLPKPTSALLNNAR</sequence>
<evidence type="ECO:0000313" key="3">
    <source>
        <dbReference type="EMBL" id="KAK9813103.1"/>
    </source>
</evidence>